<dbReference type="Pfam" id="PF09325">
    <property type="entry name" value="Vps5"/>
    <property type="match status" value="1"/>
</dbReference>
<dbReference type="GO" id="GO:0032120">
    <property type="term" value="P:ascospore-type prospore membrane formation"/>
    <property type="evidence" value="ECO:0007669"/>
    <property type="project" value="EnsemblFungi"/>
</dbReference>
<dbReference type="STRING" id="675824.A0A1E3PY16"/>
<evidence type="ECO:0000256" key="3">
    <source>
        <dbReference type="ARBA" id="ARBA00023054"/>
    </source>
</evidence>
<name>A0A1E3PY16_LIPST</name>
<proteinExistence type="inferred from homology"/>
<evidence type="ECO:0000256" key="2">
    <source>
        <dbReference type="ARBA" id="ARBA00022927"/>
    </source>
</evidence>
<dbReference type="Gene3D" id="1.20.1270.60">
    <property type="entry name" value="Arfaptin homology (AH) domain/BAR domain"/>
    <property type="match status" value="1"/>
</dbReference>
<dbReference type="InterPro" id="IPR027267">
    <property type="entry name" value="AH/BAR_dom_sf"/>
</dbReference>
<dbReference type="PANTHER" id="PTHR47433:SF1">
    <property type="entry name" value="VACUOLAR PROTEIN SORTING-ASSOCIATED PROTEIN 17"/>
    <property type="match status" value="1"/>
</dbReference>
<sequence>MQVGRAPPPPTKSVTDYVLRTKVTGMERSGKKPPLIRFDAYTNLPRFRTTQFRDIRRTYNEFLKLFKHLSTANPECFVPTVPLDTTYAGPGTDEDEYRIKVNFQKWLDRVTSNQILMRDEEMMYFIESDFGYSPMTKRKAPATGLRRKAIKQLQPPPDDCQELVDFRPLAKRFYLMSSDVRTRLEKVSKIRKSLGMAEIELGHRFTNMTALEFQSGMINMWKKLGKTVMSVGDIQAIKTTTEMATLGDGLLWLSNDAFVVKETLTNRQILIRDLLSAQSTSKSRHATAARLRSSATINPLRVDEALNSLEDAKQIEAALTAKVNRVTHNLIKEKNEWFANTDEDLQGYIAEYVRRMIDAERRTLAVWESIRLDIRAADGSGGLSRLGRSELPPIVRRAGVVSSQGPKGDSWSGDRRTAHGSNGIFPPMFDDQNEDEDGISEVDAKNAAALLAGSTF</sequence>
<dbReference type="FunFam" id="3.30.1520.10:FF:000034">
    <property type="entry name" value="Vacuolar protein sorting-associated protein 17"/>
    <property type="match status" value="1"/>
</dbReference>
<dbReference type="OrthoDB" id="9976382at2759"/>
<keyword evidence="2" id="KW-0653">Protein transport</keyword>
<dbReference type="GO" id="GO:0006886">
    <property type="term" value="P:intracellular protein transport"/>
    <property type="evidence" value="ECO:0007669"/>
    <property type="project" value="EnsemblFungi"/>
</dbReference>
<dbReference type="GO" id="GO:0042147">
    <property type="term" value="P:retrograde transport, endosome to Golgi"/>
    <property type="evidence" value="ECO:0007669"/>
    <property type="project" value="EnsemblFungi"/>
</dbReference>
<evidence type="ECO:0000259" key="8">
    <source>
        <dbReference type="Pfam" id="PF09325"/>
    </source>
</evidence>
<evidence type="ECO:0000256" key="4">
    <source>
        <dbReference type="ARBA" id="ARBA00060860"/>
    </source>
</evidence>
<feature type="domain" description="PX" evidence="7">
    <location>
        <begin position="53"/>
        <end position="129"/>
    </location>
</feature>
<keyword evidence="1" id="KW-0813">Transport</keyword>
<evidence type="ECO:0000256" key="5">
    <source>
        <dbReference type="ARBA" id="ARBA00073022"/>
    </source>
</evidence>
<dbReference type="SUPFAM" id="SSF64268">
    <property type="entry name" value="PX domain"/>
    <property type="match status" value="1"/>
</dbReference>
<organism evidence="9 10">
    <name type="scientific">Lipomyces starkeyi NRRL Y-11557</name>
    <dbReference type="NCBI Taxonomy" id="675824"/>
    <lineage>
        <taxon>Eukaryota</taxon>
        <taxon>Fungi</taxon>
        <taxon>Dikarya</taxon>
        <taxon>Ascomycota</taxon>
        <taxon>Saccharomycotina</taxon>
        <taxon>Lipomycetes</taxon>
        <taxon>Lipomycetales</taxon>
        <taxon>Lipomycetaceae</taxon>
        <taxon>Lipomyces</taxon>
    </lineage>
</organism>
<feature type="domain" description="Sorting nexin/Vps5-like C-terminal" evidence="8">
    <location>
        <begin position="183"/>
        <end position="370"/>
    </location>
</feature>
<dbReference type="GO" id="GO:0005768">
    <property type="term" value="C:endosome"/>
    <property type="evidence" value="ECO:0007669"/>
    <property type="project" value="EnsemblFungi"/>
</dbReference>
<keyword evidence="3" id="KW-0175">Coiled coil</keyword>
<comment type="similarity">
    <text evidence="4">Belongs to the VPS17 family.</text>
</comment>
<dbReference type="Proteomes" id="UP000094385">
    <property type="component" value="Unassembled WGS sequence"/>
</dbReference>
<gene>
    <name evidence="9" type="ORF">LIPSTDRAFT_58508</name>
</gene>
<dbReference type="GO" id="GO:0005628">
    <property type="term" value="C:prospore membrane"/>
    <property type="evidence" value="ECO:0007669"/>
    <property type="project" value="EnsemblFungi"/>
</dbReference>
<dbReference type="GO" id="GO:0005829">
    <property type="term" value="C:cytosol"/>
    <property type="evidence" value="ECO:0007669"/>
    <property type="project" value="GOC"/>
</dbReference>
<evidence type="ECO:0000256" key="1">
    <source>
        <dbReference type="ARBA" id="ARBA00022448"/>
    </source>
</evidence>
<keyword evidence="10" id="KW-1185">Reference proteome</keyword>
<evidence type="ECO:0000313" key="10">
    <source>
        <dbReference type="Proteomes" id="UP000094385"/>
    </source>
</evidence>
<protein>
    <recommendedName>
        <fullName evidence="5">Vacuolar protein sorting-associated protein 17</fullName>
    </recommendedName>
</protein>
<dbReference type="InterPro" id="IPR001683">
    <property type="entry name" value="PX_dom"/>
</dbReference>
<accession>A0A1E3PY16</accession>
<dbReference type="Pfam" id="PF00787">
    <property type="entry name" value="PX"/>
    <property type="match status" value="1"/>
</dbReference>
<dbReference type="InterPro" id="IPR053055">
    <property type="entry name" value="VPS17"/>
</dbReference>
<feature type="region of interest" description="Disordered" evidence="6">
    <location>
        <begin position="400"/>
        <end position="438"/>
    </location>
</feature>
<evidence type="ECO:0000256" key="6">
    <source>
        <dbReference type="SAM" id="MobiDB-lite"/>
    </source>
</evidence>
<evidence type="ECO:0000259" key="7">
    <source>
        <dbReference type="Pfam" id="PF00787"/>
    </source>
</evidence>
<dbReference type="PANTHER" id="PTHR47433">
    <property type="entry name" value="VACUOLAR PROTEIN SORTING-ASSOCIATED PROTEIN 17"/>
    <property type="match status" value="1"/>
</dbReference>
<dbReference type="InterPro" id="IPR036871">
    <property type="entry name" value="PX_dom_sf"/>
</dbReference>
<dbReference type="GO" id="GO:0140318">
    <property type="term" value="F:protein transporter activity"/>
    <property type="evidence" value="ECO:0007669"/>
    <property type="project" value="EnsemblFungi"/>
</dbReference>
<dbReference type="GO" id="GO:0032266">
    <property type="term" value="F:phosphatidylinositol-3-phosphate binding"/>
    <property type="evidence" value="ECO:0007669"/>
    <property type="project" value="EnsemblFungi"/>
</dbReference>
<dbReference type="EMBL" id="KV454302">
    <property type="protein sequence ID" value="ODQ69697.1"/>
    <property type="molecule type" value="Genomic_DNA"/>
</dbReference>
<reference evidence="9 10" key="1">
    <citation type="journal article" date="2016" name="Proc. Natl. Acad. Sci. U.S.A.">
        <title>Comparative genomics of biotechnologically important yeasts.</title>
        <authorList>
            <person name="Riley R."/>
            <person name="Haridas S."/>
            <person name="Wolfe K.H."/>
            <person name="Lopes M.R."/>
            <person name="Hittinger C.T."/>
            <person name="Goeker M."/>
            <person name="Salamov A.A."/>
            <person name="Wisecaver J.H."/>
            <person name="Long T.M."/>
            <person name="Calvey C.H."/>
            <person name="Aerts A.L."/>
            <person name="Barry K.W."/>
            <person name="Choi C."/>
            <person name="Clum A."/>
            <person name="Coughlan A.Y."/>
            <person name="Deshpande S."/>
            <person name="Douglass A.P."/>
            <person name="Hanson S.J."/>
            <person name="Klenk H.-P."/>
            <person name="LaButti K.M."/>
            <person name="Lapidus A."/>
            <person name="Lindquist E.A."/>
            <person name="Lipzen A.M."/>
            <person name="Meier-Kolthoff J.P."/>
            <person name="Ohm R.A."/>
            <person name="Otillar R.P."/>
            <person name="Pangilinan J.L."/>
            <person name="Peng Y."/>
            <person name="Rokas A."/>
            <person name="Rosa C.A."/>
            <person name="Scheuner C."/>
            <person name="Sibirny A.A."/>
            <person name="Slot J.C."/>
            <person name="Stielow J.B."/>
            <person name="Sun H."/>
            <person name="Kurtzman C.P."/>
            <person name="Blackwell M."/>
            <person name="Grigoriev I.V."/>
            <person name="Jeffries T.W."/>
        </authorList>
    </citation>
    <scope>NUCLEOTIDE SEQUENCE [LARGE SCALE GENOMIC DNA]</scope>
    <source>
        <strain evidence="9 10">NRRL Y-11557</strain>
    </source>
</reference>
<dbReference type="InterPro" id="IPR015404">
    <property type="entry name" value="Vps5_C"/>
</dbReference>
<dbReference type="Gene3D" id="3.30.1520.10">
    <property type="entry name" value="Phox-like domain"/>
    <property type="match status" value="1"/>
</dbReference>
<dbReference type="CDD" id="cd06891">
    <property type="entry name" value="PX_Vps17p"/>
    <property type="match status" value="1"/>
</dbReference>
<dbReference type="GO" id="GO:0030905">
    <property type="term" value="C:retromer, tubulation complex"/>
    <property type="evidence" value="ECO:0007669"/>
    <property type="project" value="EnsemblFungi"/>
</dbReference>
<dbReference type="AlphaFoldDB" id="A0A1E3PY16"/>
<dbReference type="InterPro" id="IPR037907">
    <property type="entry name" value="Vps17_PX"/>
</dbReference>
<evidence type="ECO:0000313" key="9">
    <source>
        <dbReference type="EMBL" id="ODQ69697.1"/>
    </source>
</evidence>